<dbReference type="PANTHER" id="PTHR13254">
    <property type="entry name" value="GOLGI AUTOANTIGEN, GOLGIN SUBFAMILY A, 7"/>
    <property type="match status" value="1"/>
</dbReference>
<comment type="subcellular location">
    <subcellularLocation>
        <location evidence="1">Endoplasmic reticulum membrane</location>
        <topology evidence="1">Peripheral membrane protein</topology>
    </subcellularLocation>
</comment>
<evidence type="ECO:0000256" key="5">
    <source>
        <dbReference type="ARBA" id="ARBA00022824"/>
    </source>
</evidence>
<feature type="non-terminal residue" evidence="8">
    <location>
        <position position="1"/>
    </location>
</feature>
<dbReference type="GO" id="GO:0006612">
    <property type="term" value="P:protein targeting to membrane"/>
    <property type="evidence" value="ECO:0007669"/>
    <property type="project" value="TreeGrafter"/>
</dbReference>
<accession>A0AAU9XR02</accession>
<keyword evidence="9" id="KW-1185">Reference proteome</keyword>
<keyword evidence="5" id="KW-0256">Endoplasmic reticulum</keyword>
<evidence type="ECO:0000313" key="8">
    <source>
        <dbReference type="EMBL" id="CAH3156390.1"/>
    </source>
</evidence>
<evidence type="ECO:0000313" key="9">
    <source>
        <dbReference type="Proteomes" id="UP001159428"/>
    </source>
</evidence>
<dbReference type="InterPro" id="IPR051371">
    <property type="entry name" value="Ras_palmitoyltransferase"/>
</dbReference>
<proteinExistence type="inferred from homology"/>
<dbReference type="GO" id="GO:0002178">
    <property type="term" value="C:palmitoyltransferase complex"/>
    <property type="evidence" value="ECO:0007669"/>
    <property type="project" value="TreeGrafter"/>
</dbReference>
<protein>
    <recommendedName>
        <fullName evidence="4">Ras modification protein ERF4</fullName>
    </recommendedName>
</protein>
<sequence>QVSTDDPSKRNVKVFIQRDYSRGTACRFQNKFPPELEGKLERSQFEQTVNHINEIFDEAEKVGPRTYLEGCLGCVTAYLIFMCIQTQYNKCLKRLADYINEQNQSVFIPRGLMITNPMDRGLRVVSFNL</sequence>
<comment type="similarity">
    <text evidence="2">Belongs to the ERF4 family.</text>
</comment>
<comment type="caution">
    <text evidence="8">The sequence shown here is derived from an EMBL/GenBank/DDBJ whole genome shotgun (WGS) entry which is preliminary data.</text>
</comment>
<organism evidence="8 9">
    <name type="scientific">Pocillopora meandrina</name>
    <dbReference type="NCBI Taxonomy" id="46732"/>
    <lineage>
        <taxon>Eukaryota</taxon>
        <taxon>Metazoa</taxon>
        <taxon>Cnidaria</taxon>
        <taxon>Anthozoa</taxon>
        <taxon>Hexacorallia</taxon>
        <taxon>Scleractinia</taxon>
        <taxon>Astrocoeniina</taxon>
        <taxon>Pocilloporidae</taxon>
        <taxon>Pocillopora</taxon>
    </lineage>
</organism>
<reference evidence="8 9" key="1">
    <citation type="submission" date="2022-05" db="EMBL/GenBank/DDBJ databases">
        <authorList>
            <consortium name="Genoscope - CEA"/>
            <person name="William W."/>
        </authorList>
    </citation>
    <scope>NUCLEOTIDE SEQUENCE [LARGE SCALE GENOMIC DNA]</scope>
</reference>
<comment type="subunit">
    <text evidence="3">Interacts with ERF2.</text>
</comment>
<dbReference type="InterPro" id="IPR019383">
    <property type="entry name" value="Golgin_A_7/ERF4"/>
</dbReference>
<evidence type="ECO:0000259" key="7">
    <source>
        <dbReference type="Pfam" id="PF10256"/>
    </source>
</evidence>
<evidence type="ECO:0000256" key="2">
    <source>
        <dbReference type="ARBA" id="ARBA00007732"/>
    </source>
</evidence>
<evidence type="ECO:0000256" key="6">
    <source>
        <dbReference type="ARBA" id="ARBA00023136"/>
    </source>
</evidence>
<feature type="domain" description="Golgin subfamily A member 7/ERF4" evidence="7">
    <location>
        <begin position="14"/>
        <end position="125"/>
    </location>
</feature>
<evidence type="ECO:0000256" key="4">
    <source>
        <dbReference type="ARBA" id="ARBA00018463"/>
    </source>
</evidence>
<dbReference type="AlphaFoldDB" id="A0AAU9XR02"/>
<dbReference type="PANTHER" id="PTHR13254:SF0">
    <property type="entry name" value="GOLGIN SUBFAMILY A MEMBER 7_ERF4 DOMAIN-CONTAINING PROTEIN"/>
    <property type="match status" value="1"/>
</dbReference>
<dbReference type="Proteomes" id="UP001159428">
    <property type="component" value="Unassembled WGS sequence"/>
</dbReference>
<feature type="non-terminal residue" evidence="8">
    <location>
        <position position="129"/>
    </location>
</feature>
<evidence type="ECO:0000256" key="1">
    <source>
        <dbReference type="ARBA" id="ARBA00004406"/>
    </source>
</evidence>
<dbReference type="GO" id="GO:0005789">
    <property type="term" value="C:endoplasmic reticulum membrane"/>
    <property type="evidence" value="ECO:0007669"/>
    <property type="project" value="UniProtKB-SubCell"/>
</dbReference>
<evidence type="ECO:0000256" key="3">
    <source>
        <dbReference type="ARBA" id="ARBA00011396"/>
    </source>
</evidence>
<dbReference type="Pfam" id="PF10256">
    <property type="entry name" value="Erf4"/>
    <property type="match status" value="1"/>
</dbReference>
<gene>
    <name evidence="8" type="ORF">PMEA_00029516</name>
</gene>
<dbReference type="EMBL" id="CALNXJ010000061">
    <property type="protein sequence ID" value="CAH3156390.1"/>
    <property type="molecule type" value="Genomic_DNA"/>
</dbReference>
<name>A0AAU9XR02_9CNID</name>
<keyword evidence="6" id="KW-0472">Membrane</keyword>